<protein>
    <submittedName>
        <fullName evidence="4">GNAT family N-acetyltransferase</fullName>
    </submittedName>
</protein>
<dbReference type="Proteomes" id="UP000198233">
    <property type="component" value="Chromosome"/>
</dbReference>
<keyword evidence="2" id="KW-0012">Acyltransferase</keyword>
<name>A0AAC9U3I1_9GAMM</name>
<proteinExistence type="predicted"/>
<dbReference type="Proteomes" id="UP000318758">
    <property type="component" value="Chromosome"/>
</dbReference>
<dbReference type="SUPFAM" id="SSF55729">
    <property type="entry name" value="Acyl-CoA N-acyltransferases (Nat)"/>
    <property type="match status" value="1"/>
</dbReference>
<dbReference type="CDD" id="cd04301">
    <property type="entry name" value="NAT_SF"/>
    <property type="match status" value="1"/>
</dbReference>
<evidence type="ECO:0000256" key="2">
    <source>
        <dbReference type="ARBA" id="ARBA00023315"/>
    </source>
</evidence>
<dbReference type="GO" id="GO:0016747">
    <property type="term" value="F:acyltransferase activity, transferring groups other than amino-acyl groups"/>
    <property type="evidence" value="ECO:0007669"/>
    <property type="project" value="InterPro"/>
</dbReference>
<dbReference type="KEGG" id="smav:CFF01_15000"/>
<evidence type="ECO:0000313" key="4">
    <source>
        <dbReference type="EMBL" id="ASJ97786.1"/>
    </source>
</evidence>
<gene>
    <name evidence="4" type="ORF">CFF01_15000</name>
    <name evidence="5" type="ORF">FGA12_14955</name>
</gene>
<dbReference type="EMBL" id="CP022272">
    <property type="protein sequence ID" value="ASJ97786.1"/>
    <property type="molecule type" value="Genomic_DNA"/>
</dbReference>
<feature type="domain" description="N-acetyltransferase" evidence="3">
    <location>
        <begin position="14"/>
        <end position="173"/>
    </location>
</feature>
<evidence type="ECO:0000259" key="3">
    <source>
        <dbReference type="PROSITE" id="PS51186"/>
    </source>
</evidence>
<dbReference type="InterPro" id="IPR016181">
    <property type="entry name" value="Acyl_CoA_acyltransferase"/>
</dbReference>
<dbReference type="InterPro" id="IPR050680">
    <property type="entry name" value="YpeA/RimI_acetyltransf"/>
</dbReference>
<evidence type="ECO:0000256" key="1">
    <source>
        <dbReference type="ARBA" id="ARBA00022679"/>
    </source>
</evidence>
<dbReference type="EMBL" id="CP041153">
    <property type="protein sequence ID" value="QDF76348.1"/>
    <property type="molecule type" value="Genomic_DNA"/>
</dbReference>
<keyword evidence="1" id="KW-0808">Transferase</keyword>
<evidence type="ECO:0000313" key="6">
    <source>
        <dbReference type="Proteomes" id="UP000198233"/>
    </source>
</evidence>
<organism evidence="4 6">
    <name type="scientific">Shewanella marisflavi</name>
    <dbReference type="NCBI Taxonomy" id="260364"/>
    <lineage>
        <taxon>Bacteria</taxon>
        <taxon>Pseudomonadati</taxon>
        <taxon>Pseudomonadota</taxon>
        <taxon>Gammaproteobacteria</taxon>
        <taxon>Alteromonadales</taxon>
        <taxon>Shewanellaceae</taxon>
        <taxon>Shewanella</taxon>
    </lineage>
</organism>
<dbReference type="InterPro" id="IPR000182">
    <property type="entry name" value="GNAT_dom"/>
</dbReference>
<dbReference type="PANTHER" id="PTHR43420">
    <property type="entry name" value="ACETYLTRANSFERASE"/>
    <property type="match status" value="1"/>
</dbReference>
<dbReference type="PANTHER" id="PTHR43420:SF49">
    <property type="entry name" value="AMINO GROUP ACETYL TRANSFERASE"/>
    <property type="match status" value="1"/>
</dbReference>
<evidence type="ECO:0000313" key="5">
    <source>
        <dbReference type="EMBL" id="QDF76348.1"/>
    </source>
</evidence>
<dbReference type="RefSeq" id="WP_052125471.1">
    <property type="nucleotide sequence ID" value="NZ_CP022272.1"/>
</dbReference>
<sequence>MAEPNTSLPTTSEIEIRHSTDADIKGIFALYSQRSCYAGTLQRPYPSLAFWQKRLQELPDNCYSLVAVHEGKVVGQLGMEVYANARRKHVANFGMAVCESARGQGVGSALMAAMIDLATNWLAVRRIELEVYTDNDAAIALYKAHGFEIEGEAKDYAFRDGVYVNVYMMARCS</sequence>
<dbReference type="Gene3D" id="3.40.630.30">
    <property type="match status" value="1"/>
</dbReference>
<keyword evidence="7" id="KW-1185">Reference proteome</keyword>
<dbReference type="AlphaFoldDB" id="A0AAC9U3I1"/>
<reference evidence="4 6" key="1">
    <citation type="submission" date="2017-06" db="EMBL/GenBank/DDBJ databases">
        <title>Complete genome sequence of Shewanella marisflavi EP1 associated with anaerobic 2,4-dinitrotoluene reduction and salt tolerance.</title>
        <authorList>
            <person name="Huang J."/>
        </authorList>
    </citation>
    <scope>NUCLEOTIDE SEQUENCE [LARGE SCALE GENOMIC DNA]</scope>
    <source>
        <strain evidence="4 6">EP1</strain>
    </source>
</reference>
<dbReference type="Pfam" id="PF00583">
    <property type="entry name" value="Acetyltransf_1"/>
    <property type="match status" value="1"/>
</dbReference>
<dbReference type="PROSITE" id="PS51186">
    <property type="entry name" value="GNAT"/>
    <property type="match status" value="1"/>
</dbReference>
<reference evidence="5 7" key="2">
    <citation type="submission" date="2019-06" db="EMBL/GenBank/DDBJ databases">
        <title>Complete genome of Shewanella marisflavi ECSMB14101, a mussel settlement-inducing bacterium isolated from East China Sea.</title>
        <authorList>
            <person name="Yang J."/>
            <person name="Liang X."/>
            <person name="Chang R."/>
            <person name="Peng L."/>
        </authorList>
    </citation>
    <scope>NUCLEOTIDE SEQUENCE [LARGE SCALE GENOMIC DNA]</scope>
    <source>
        <strain evidence="5 7">ECSMB14101</strain>
    </source>
</reference>
<evidence type="ECO:0000313" key="7">
    <source>
        <dbReference type="Proteomes" id="UP000318758"/>
    </source>
</evidence>
<accession>A0AAC9U3I1</accession>